<dbReference type="FunFam" id="3.40.50.1820:FF:000075">
    <property type="entry name" value="Carboxypeptidase"/>
    <property type="match status" value="1"/>
</dbReference>
<dbReference type="PANTHER" id="PTHR11802">
    <property type="entry name" value="SERINE PROTEASE FAMILY S10 SERINE CARBOXYPEPTIDASE"/>
    <property type="match status" value="1"/>
</dbReference>
<sequence length="850" mass="95939">MRRSSSSSYSFQGDHEVCKVRCQFGNFKQDYGYVTVREGAHMFYWLFYTTADVQNYVERPLIVWLQGGPGGSSTGIGNFEILGPLDLSLQERNYTWVKNFNVLFIDNPVGTGFSYVDDLKFLTVTNEEIGKFLLMRGFYNKNPEFQGVPLYIYGQSYGGKMAIDMGIAMNEAEKAGTIGSNLKGIAMGNAWISPVDATLTWGPLLLAAGLVDESGYNDIQRNAREAERLFNAGRYFESTLQWSATQSAVFRATGNVDFYNILTKMPQRWGSIASSDYEFSRDMMIRNSLYKRTPTREGEYDLDTLMNDLVKPALQIPEHVKWSGLSNNVFDTLRVDFMKPVTDGIEKLLNETDIIVTKYNGNLDLICDTPGQILWVDRLKWPGAEQYKQAKRMPIWEDNKLEGYYKSYGNFRFFWINYAGHSVPRDNPQGSNAFLRDMTALKPGTPLDMTVPVITEISGVGNMFWWFFHTRALGYTHDHPVILWLDRVTGVPPSLLANFGMFGEYDINLKRRSDSWIRRYNLLFIDAPLGTGFSTPLSVDKIPKNIDEAAEHLAITLESFYEVMIHFRNTPMYIFGEGHGAQLALALVQKLHQNNAASLVQGVILGNGLIAPAETATKLGFYLEELAYIDGSGRRAIDSLTSMIAKAEKVGRPDFAFELFQTLGNAVNKEGGAVAVNLGHIVQKLPKESLNGPQDYFGQWEYLQSINPDLNTNTMNLAIRPLLGIPFTDFYDAHRQHVINAFKDTLMIPAVDRVEYILQNTSIPVTIYNGNLDAVSNTPGQLEWVNNLRWPGQEEFLESPRTPLFVNGLLEGYYRNTTRLQFYWVNVAGQSTPLDNPVAMDAILHGIIKD</sequence>
<dbReference type="Pfam" id="PF00450">
    <property type="entry name" value="Peptidase_S10"/>
    <property type="match status" value="2"/>
</dbReference>
<dbReference type="Gene3D" id="3.40.50.1820">
    <property type="entry name" value="alpha/beta hydrolase"/>
    <property type="match status" value="2"/>
</dbReference>
<accession>A0A835G9U0</accession>
<gene>
    <name evidence="12" type="ORF">HW555_010481</name>
</gene>
<comment type="subcellular location">
    <subcellularLocation>
        <location evidence="1">Secreted</location>
    </subcellularLocation>
</comment>
<evidence type="ECO:0000313" key="13">
    <source>
        <dbReference type="Proteomes" id="UP000648187"/>
    </source>
</evidence>
<evidence type="ECO:0000256" key="6">
    <source>
        <dbReference type="ARBA" id="ARBA00022729"/>
    </source>
</evidence>
<dbReference type="Proteomes" id="UP000648187">
    <property type="component" value="Unassembled WGS sequence"/>
</dbReference>
<keyword evidence="4" id="KW-0121">Carboxypeptidase</keyword>
<evidence type="ECO:0000256" key="5">
    <source>
        <dbReference type="ARBA" id="ARBA00022670"/>
    </source>
</evidence>
<keyword evidence="13" id="KW-1185">Reference proteome</keyword>
<comment type="function">
    <text evidence="9">May be involved in vascular wall and kidney homeostasis.</text>
</comment>
<evidence type="ECO:0000256" key="7">
    <source>
        <dbReference type="ARBA" id="ARBA00022801"/>
    </source>
</evidence>
<comment type="similarity">
    <text evidence="2">Belongs to the peptidase S10 family.</text>
</comment>
<proteinExistence type="inferred from homology"/>
<dbReference type="PRINTS" id="PR00724">
    <property type="entry name" value="CRBOXYPTASEC"/>
</dbReference>
<evidence type="ECO:0000256" key="8">
    <source>
        <dbReference type="ARBA" id="ARBA00023180"/>
    </source>
</evidence>
<dbReference type="InterPro" id="IPR001563">
    <property type="entry name" value="Peptidase_S10"/>
</dbReference>
<keyword evidence="5" id="KW-0645">Protease</keyword>
<dbReference type="EMBL" id="JACKWZ010000263">
    <property type="protein sequence ID" value="KAF9410430.1"/>
    <property type="molecule type" value="Genomic_DNA"/>
</dbReference>
<comment type="caution">
    <text evidence="12">The sequence shown here is derived from an EMBL/GenBank/DDBJ whole genome shotgun (WGS) entry which is preliminary data.</text>
</comment>
<organism evidence="12 13">
    <name type="scientific">Spodoptera exigua</name>
    <name type="common">Beet armyworm</name>
    <name type="synonym">Noctua fulgens</name>
    <dbReference type="NCBI Taxonomy" id="7107"/>
    <lineage>
        <taxon>Eukaryota</taxon>
        <taxon>Metazoa</taxon>
        <taxon>Ecdysozoa</taxon>
        <taxon>Arthropoda</taxon>
        <taxon>Hexapoda</taxon>
        <taxon>Insecta</taxon>
        <taxon>Pterygota</taxon>
        <taxon>Neoptera</taxon>
        <taxon>Endopterygota</taxon>
        <taxon>Lepidoptera</taxon>
        <taxon>Glossata</taxon>
        <taxon>Ditrysia</taxon>
        <taxon>Noctuoidea</taxon>
        <taxon>Noctuidae</taxon>
        <taxon>Amphipyrinae</taxon>
        <taxon>Spodoptera</taxon>
    </lineage>
</organism>
<evidence type="ECO:0000256" key="4">
    <source>
        <dbReference type="ARBA" id="ARBA00022645"/>
    </source>
</evidence>
<evidence type="ECO:0000256" key="10">
    <source>
        <dbReference type="ARBA" id="ARBA00070242"/>
    </source>
</evidence>
<keyword evidence="7" id="KW-0378">Hydrolase</keyword>
<dbReference type="GO" id="GO:0005576">
    <property type="term" value="C:extracellular region"/>
    <property type="evidence" value="ECO:0007669"/>
    <property type="project" value="UniProtKB-SubCell"/>
</dbReference>
<dbReference type="AlphaFoldDB" id="A0A835G9U0"/>
<keyword evidence="6" id="KW-0732">Signal</keyword>
<reference evidence="12" key="1">
    <citation type="submission" date="2020-08" db="EMBL/GenBank/DDBJ databases">
        <title>Spodoptera exigua strain:BAW_Kor-Di-RS1 Genome sequencing and assembly.</title>
        <authorList>
            <person name="Kim J."/>
            <person name="Nam H.Y."/>
            <person name="Kwon M."/>
            <person name="Choi J.H."/>
            <person name="Cho S.R."/>
            <person name="Kim G.-H."/>
        </authorList>
    </citation>
    <scope>NUCLEOTIDE SEQUENCE</scope>
    <source>
        <strain evidence="12">BAW_Kor-Di-RS1</strain>
        <tissue evidence="12">Whole-body</tissue>
    </source>
</reference>
<keyword evidence="3" id="KW-0964">Secreted</keyword>
<evidence type="ECO:0000256" key="11">
    <source>
        <dbReference type="ARBA" id="ARBA00077736"/>
    </source>
</evidence>
<evidence type="ECO:0000256" key="9">
    <source>
        <dbReference type="ARBA" id="ARBA00055847"/>
    </source>
</evidence>
<keyword evidence="8" id="KW-0325">Glycoprotein</keyword>
<evidence type="ECO:0000256" key="3">
    <source>
        <dbReference type="ARBA" id="ARBA00022525"/>
    </source>
</evidence>
<evidence type="ECO:0000256" key="2">
    <source>
        <dbReference type="ARBA" id="ARBA00009431"/>
    </source>
</evidence>
<name>A0A835G9U0_SPOEX</name>
<dbReference type="GO" id="GO:0004185">
    <property type="term" value="F:serine-type carboxypeptidase activity"/>
    <property type="evidence" value="ECO:0007669"/>
    <property type="project" value="InterPro"/>
</dbReference>
<protein>
    <recommendedName>
        <fullName evidence="10">Retinoid-inducible serine carboxypeptidase</fullName>
    </recommendedName>
    <alternativeName>
        <fullName evidence="11">Serine carboxypeptidase 1</fullName>
    </alternativeName>
</protein>
<dbReference type="PANTHER" id="PTHR11802:SF3">
    <property type="entry name" value="RETINOID-INDUCIBLE SERINE CARBOXYPEPTIDASE"/>
    <property type="match status" value="1"/>
</dbReference>
<evidence type="ECO:0000313" key="12">
    <source>
        <dbReference type="EMBL" id="KAF9410430.1"/>
    </source>
</evidence>
<dbReference type="GO" id="GO:0006508">
    <property type="term" value="P:proteolysis"/>
    <property type="evidence" value="ECO:0007669"/>
    <property type="project" value="UniProtKB-KW"/>
</dbReference>
<dbReference type="InterPro" id="IPR029058">
    <property type="entry name" value="AB_hydrolase_fold"/>
</dbReference>
<dbReference type="SUPFAM" id="SSF53474">
    <property type="entry name" value="alpha/beta-Hydrolases"/>
    <property type="match status" value="2"/>
</dbReference>
<evidence type="ECO:0000256" key="1">
    <source>
        <dbReference type="ARBA" id="ARBA00004613"/>
    </source>
</evidence>